<evidence type="ECO:0000313" key="1">
    <source>
        <dbReference type="Proteomes" id="UP000887565"/>
    </source>
</evidence>
<evidence type="ECO:0000313" key="2">
    <source>
        <dbReference type="WBParaSite" id="nRc.2.0.1.t21149-RA"/>
    </source>
</evidence>
<dbReference type="AlphaFoldDB" id="A0A915J5T7"/>
<protein>
    <submittedName>
        <fullName evidence="2">Uncharacterized protein</fullName>
    </submittedName>
</protein>
<keyword evidence="1" id="KW-1185">Reference proteome</keyword>
<dbReference type="WBParaSite" id="nRc.2.0.1.t21149-RA">
    <property type="protein sequence ID" value="nRc.2.0.1.t21149-RA"/>
    <property type="gene ID" value="nRc.2.0.1.g21149"/>
</dbReference>
<sequence length="93" mass="10061">MKTAMGIGCIVRFVDIDLFYVGFHVEIFIEDDRVQSKPVADVGSGITCKRGLSLWYSVHPIVETRPGVAVGAVPHTLVKGGTCCRIEILSVAN</sequence>
<accession>A0A915J5T7</accession>
<name>A0A915J5T7_ROMCU</name>
<dbReference type="Proteomes" id="UP000887565">
    <property type="component" value="Unplaced"/>
</dbReference>
<proteinExistence type="predicted"/>
<organism evidence="1 2">
    <name type="scientific">Romanomermis culicivorax</name>
    <name type="common">Nematode worm</name>
    <dbReference type="NCBI Taxonomy" id="13658"/>
    <lineage>
        <taxon>Eukaryota</taxon>
        <taxon>Metazoa</taxon>
        <taxon>Ecdysozoa</taxon>
        <taxon>Nematoda</taxon>
        <taxon>Enoplea</taxon>
        <taxon>Dorylaimia</taxon>
        <taxon>Mermithida</taxon>
        <taxon>Mermithoidea</taxon>
        <taxon>Mermithidae</taxon>
        <taxon>Romanomermis</taxon>
    </lineage>
</organism>
<reference evidence="2" key="1">
    <citation type="submission" date="2022-11" db="UniProtKB">
        <authorList>
            <consortium name="WormBaseParasite"/>
        </authorList>
    </citation>
    <scope>IDENTIFICATION</scope>
</reference>